<protein>
    <submittedName>
        <fullName evidence="3">Dynein light chain Tctex-type 1</fullName>
    </submittedName>
</protein>
<dbReference type="GO" id="GO:0005868">
    <property type="term" value="C:cytoplasmic dynein complex"/>
    <property type="evidence" value="ECO:0007669"/>
    <property type="project" value="TreeGrafter"/>
</dbReference>
<comment type="similarity">
    <text evidence="1">Belongs to the dynein light chain Tctex-type family.</text>
</comment>
<keyword evidence="2" id="KW-1185">Reference proteome</keyword>
<organism evidence="2 3">
    <name type="scientific">Ditylenchus dipsaci</name>
    <dbReference type="NCBI Taxonomy" id="166011"/>
    <lineage>
        <taxon>Eukaryota</taxon>
        <taxon>Metazoa</taxon>
        <taxon>Ecdysozoa</taxon>
        <taxon>Nematoda</taxon>
        <taxon>Chromadorea</taxon>
        <taxon>Rhabditida</taxon>
        <taxon>Tylenchina</taxon>
        <taxon>Tylenchomorpha</taxon>
        <taxon>Sphaerularioidea</taxon>
        <taxon>Anguinidae</taxon>
        <taxon>Anguininae</taxon>
        <taxon>Ditylenchus</taxon>
    </lineage>
</organism>
<evidence type="ECO:0000313" key="3">
    <source>
        <dbReference type="WBParaSite" id="jg25715"/>
    </source>
</evidence>
<dbReference type="CDD" id="cd21455">
    <property type="entry name" value="DLC-like_DYNLT1_DYNLT3"/>
    <property type="match status" value="1"/>
</dbReference>
<evidence type="ECO:0000313" key="2">
    <source>
        <dbReference type="Proteomes" id="UP000887574"/>
    </source>
</evidence>
<dbReference type="InterPro" id="IPR038586">
    <property type="entry name" value="Tctex-1-like_sf"/>
</dbReference>
<sequence length="120" mass="13205">MVDKTSLPPTYDEVNQICKDVLEEVIGQSTYQHGESVKWTSKAVENITEGLVALNRNYKFCVCCIIMQTGLGAGLNVSSTCYWDKQTDFAFAIRWESKAVIAVCNVFALAMPSQALPSSS</sequence>
<dbReference type="Proteomes" id="UP000887574">
    <property type="component" value="Unplaced"/>
</dbReference>
<dbReference type="Pfam" id="PF03645">
    <property type="entry name" value="Tctex-1"/>
    <property type="match status" value="1"/>
</dbReference>
<dbReference type="GO" id="GO:0007018">
    <property type="term" value="P:microtubule-based movement"/>
    <property type="evidence" value="ECO:0007669"/>
    <property type="project" value="TreeGrafter"/>
</dbReference>
<dbReference type="AlphaFoldDB" id="A0A915E1J8"/>
<dbReference type="WBParaSite" id="jg25715">
    <property type="protein sequence ID" value="jg25715"/>
    <property type="gene ID" value="jg25715"/>
</dbReference>
<dbReference type="GO" id="GO:0045505">
    <property type="term" value="F:dynein intermediate chain binding"/>
    <property type="evidence" value="ECO:0007669"/>
    <property type="project" value="TreeGrafter"/>
</dbReference>
<dbReference type="GO" id="GO:0005737">
    <property type="term" value="C:cytoplasm"/>
    <property type="evidence" value="ECO:0007669"/>
    <property type="project" value="TreeGrafter"/>
</dbReference>
<accession>A0A915E1J8</accession>
<reference evidence="3" key="1">
    <citation type="submission" date="2022-11" db="UniProtKB">
        <authorList>
            <consortium name="WormBaseParasite"/>
        </authorList>
    </citation>
    <scope>IDENTIFICATION</scope>
</reference>
<evidence type="ECO:0000256" key="1">
    <source>
        <dbReference type="ARBA" id="ARBA00005361"/>
    </source>
</evidence>
<proteinExistence type="inferred from homology"/>
<dbReference type="PANTHER" id="PTHR21255">
    <property type="entry name" value="T-COMPLEX-ASSOCIATED-TESTIS-EXPRESSED 1/ DYNEIN LIGHT CHAIN"/>
    <property type="match status" value="1"/>
</dbReference>
<name>A0A915E1J8_9BILA</name>
<dbReference type="PANTHER" id="PTHR21255:SF4">
    <property type="entry name" value="DYNEIN LIGHT CHAIN TCTEX-TYPE"/>
    <property type="match status" value="1"/>
</dbReference>
<dbReference type="InterPro" id="IPR005334">
    <property type="entry name" value="Tctex-1-like"/>
</dbReference>
<dbReference type="Gene3D" id="3.30.1140.40">
    <property type="entry name" value="Tctex-1"/>
    <property type="match status" value="1"/>
</dbReference>